<protein>
    <submittedName>
        <fullName evidence="2">Uncharacterized protein</fullName>
    </submittedName>
</protein>
<feature type="transmembrane region" description="Helical" evidence="1">
    <location>
        <begin position="7"/>
        <end position="28"/>
    </location>
</feature>
<sequence>MIPLQIRVGGAFMALALVLLIYAFITFLRGESTFTLTLSSLLVMIAAILLGAFATMRKDQPASRGQVIALIVAVILVIASVIVPAVTLTSTTPVWLVLYAGMAVLCALILRRSAM</sequence>
<keyword evidence="1" id="KW-0812">Transmembrane</keyword>
<keyword evidence="1" id="KW-1133">Transmembrane helix</keyword>
<feature type="transmembrane region" description="Helical" evidence="1">
    <location>
        <begin position="92"/>
        <end position="110"/>
    </location>
</feature>
<evidence type="ECO:0000313" key="2">
    <source>
        <dbReference type="EMBL" id="WIM68856.1"/>
    </source>
</evidence>
<accession>A0ABY8VIQ8</accession>
<keyword evidence="1" id="KW-0472">Membrane</keyword>
<proteinExistence type="predicted"/>
<dbReference type="EMBL" id="CP126969">
    <property type="protein sequence ID" value="WIM68856.1"/>
    <property type="molecule type" value="Genomic_DNA"/>
</dbReference>
<feature type="transmembrane region" description="Helical" evidence="1">
    <location>
        <begin position="34"/>
        <end position="55"/>
    </location>
</feature>
<feature type="transmembrane region" description="Helical" evidence="1">
    <location>
        <begin position="67"/>
        <end position="86"/>
    </location>
</feature>
<dbReference type="Proteomes" id="UP001225598">
    <property type="component" value="Chromosome"/>
</dbReference>
<organism evidence="2 3">
    <name type="scientific">Corynebacterium breve</name>
    <dbReference type="NCBI Taxonomy" id="3049799"/>
    <lineage>
        <taxon>Bacteria</taxon>
        <taxon>Bacillati</taxon>
        <taxon>Actinomycetota</taxon>
        <taxon>Actinomycetes</taxon>
        <taxon>Mycobacteriales</taxon>
        <taxon>Corynebacteriaceae</taxon>
        <taxon>Corynebacterium</taxon>
    </lineage>
</organism>
<gene>
    <name evidence="2" type="ORF">QP027_05605</name>
</gene>
<reference evidence="2 3" key="1">
    <citation type="submission" date="2023-05" db="EMBL/GenBank/DDBJ databases">
        <title>Corynebacterium suedekumii sp. nov. and Corynebacterium breve sp. nov. isolated from raw cow's milk.</title>
        <authorList>
            <person name="Baer M.K."/>
            <person name="Mehl L."/>
            <person name="Hellmuth R."/>
            <person name="Marke G."/>
            <person name="Lipski A."/>
        </authorList>
    </citation>
    <scope>NUCLEOTIDE SEQUENCE [LARGE SCALE GENOMIC DNA]</scope>
    <source>
        <strain evidence="2 3">R4</strain>
    </source>
</reference>
<keyword evidence="3" id="KW-1185">Reference proteome</keyword>
<evidence type="ECO:0000256" key="1">
    <source>
        <dbReference type="SAM" id="Phobius"/>
    </source>
</evidence>
<dbReference type="RefSeq" id="WP_284826676.1">
    <property type="nucleotide sequence ID" value="NZ_CP126969.1"/>
</dbReference>
<name>A0ABY8VIQ8_9CORY</name>
<evidence type="ECO:0000313" key="3">
    <source>
        <dbReference type="Proteomes" id="UP001225598"/>
    </source>
</evidence>